<dbReference type="EMBL" id="GAKP01020153">
    <property type="protein sequence ID" value="JAC38799.1"/>
    <property type="molecule type" value="Transcribed_RNA"/>
</dbReference>
<evidence type="ECO:0000256" key="1">
    <source>
        <dbReference type="SAM" id="SignalP"/>
    </source>
</evidence>
<dbReference type="OrthoDB" id="7674957at2759"/>
<organism evidence="2">
    <name type="scientific">Bactrocera dorsalis</name>
    <name type="common">Oriental fruit fly</name>
    <name type="synonym">Dacus dorsalis</name>
    <dbReference type="NCBI Taxonomy" id="27457"/>
    <lineage>
        <taxon>Eukaryota</taxon>
        <taxon>Metazoa</taxon>
        <taxon>Ecdysozoa</taxon>
        <taxon>Arthropoda</taxon>
        <taxon>Hexapoda</taxon>
        <taxon>Insecta</taxon>
        <taxon>Pterygota</taxon>
        <taxon>Neoptera</taxon>
        <taxon>Endopterygota</taxon>
        <taxon>Diptera</taxon>
        <taxon>Brachycera</taxon>
        <taxon>Muscomorpha</taxon>
        <taxon>Tephritoidea</taxon>
        <taxon>Tephritidae</taxon>
        <taxon>Bactrocera</taxon>
        <taxon>Bactrocera</taxon>
    </lineage>
</organism>
<dbReference type="RefSeq" id="XP_011200506.2">
    <property type="nucleotide sequence ID" value="XM_011202204.4"/>
</dbReference>
<protein>
    <submittedName>
        <fullName evidence="2">Uncharacterized protein</fullName>
    </submittedName>
</protein>
<evidence type="ECO:0000313" key="2">
    <source>
        <dbReference type="EMBL" id="JAC38803.1"/>
    </source>
</evidence>
<dbReference type="AlphaFoldDB" id="A0A034VB83"/>
<keyword evidence="1" id="KW-0732">Signal</keyword>
<name>A0A034VB83_BACDO</name>
<dbReference type="GeneID" id="105224197"/>
<feature type="signal peptide" evidence="1">
    <location>
        <begin position="1"/>
        <end position="23"/>
    </location>
</feature>
<proteinExistence type="predicted"/>
<sequence length="104" mass="12183">MSTQHNIQVWFFMLCFAFTIVWARPQRYAHIAVIENDAYEQTLPNALRNPFYKTPRVREALAKSSWFGPGEEPVYDRQAEKIPRAEIYNVLAHAGFINRRGKLI</sequence>
<dbReference type="KEGG" id="bdr:105224197"/>
<reference evidence="2" key="1">
    <citation type="journal article" date="2014" name="BMC Genomics">
        <title>Characterizing the developmental transcriptome of the oriental fruit fly, Bactrocera dorsalis (Diptera: Tephritidae) through comparative genomic analysis with Drosophila melanogaster utilizing modENCODE datasets.</title>
        <authorList>
            <person name="Geib S.M."/>
            <person name="Calla B."/>
            <person name="Hall B."/>
            <person name="Hou S."/>
            <person name="Manoukis N.C."/>
        </authorList>
    </citation>
    <scope>NUCLEOTIDE SEQUENCE</scope>
    <source>
        <strain evidence="2">Punador</strain>
    </source>
</reference>
<accession>A0A034VB83</accession>
<dbReference type="EMBL" id="GAKP01020149">
    <property type="protein sequence ID" value="JAC38803.1"/>
    <property type="molecule type" value="Transcribed_RNA"/>
</dbReference>
<feature type="chain" id="PRO_5007368986" evidence="1">
    <location>
        <begin position="24"/>
        <end position="104"/>
    </location>
</feature>